<feature type="chain" id="PRO_5013708863" description="Manganese lipoxygenase" evidence="5">
    <location>
        <begin position="24"/>
        <end position="604"/>
    </location>
</feature>
<dbReference type="Gene3D" id="1.20.245.10">
    <property type="entry name" value="Lipoxygenase-1, Domain 5"/>
    <property type="match status" value="1"/>
</dbReference>
<sequence length="604" mass="66569">MQPTDPILRWAVICGSLLLPVISHPLSPSLPVDNISKRESLPYTVPKNDNNPTSRAEDLRNRRDGWLYGPPVLIGPWSAAGTLGEIRNKVDTTIVIAESANQRKLESVDYAKAKDSTAQYNGLATLDDYTKLYDREWELSSAGDGPALGLLTNYTQDLLFSMERLSLNPYAVRRLGKDEPLPFEVPIDQATSLVGQTASQLLHTGRLFYVDHRNQSSLPRATQYSANCDALFYISPVNGDFLPLAIRTNTGSNLIYTPADAPDDWLLAKMMFNVNDFFMGQWDHLSRTHLVLEAAGLAAQRTMSGQHPLLGLLDRVMYATFGFRTVATEALLAPGAGVDKYFGLSGAAAGLFSNETYFNGYASAVQANYFHANLKRRGLIESPDGPELKHFPYYEDAKPLYDAIRSFTGIFCESYYDSIDAVDGDVELQAWLAEADTAQVFDFPTKATIRSVSDLADLMAHFGFIASIAHHTVNLNELLEGSGVLPFHPIALYKPVPDAKGVTDVVSYLPGLDKALATIDFSAKFARPQYAGTNRTLVHMFDSDELLARSHPSARVANEDFKSTMYARSEAIKSRKFGPDGLSQGMPFVWKALDPDVIAWNVAI</sequence>
<dbReference type="GO" id="GO:0043651">
    <property type="term" value="P:linoleic acid metabolic process"/>
    <property type="evidence" value="ECO:0007669"/>
    <property type="project" value="UniProtKB-ARBA"/>
</dbReference>
<gene>
    <name evidence="7" type="ORF">ZT1E4_G7599</name>
</gene>
<dbReference type="GO" id="GO:0050584">
    <property type="term" value="F:linoleate 11-lipoxygenase activity"/>
    <property type="evidence" value="ECO:0007669"/>
    <property type="project" value="UniProtKB-ARBA"/>
</dbReference>
<evidence type="ECO:0000259" key="6">
    <source>
        <dbReference type="PROSITE" id="PS51393"/>
    </source>
</evidence>
<dbReference type="InterPro" id="IPR036226">
    <property type="entry name" value="LipOase_C_sf"/>
</dbReference>
<keyword evidence="4" id="KW-0560">Oxidoreductase</keyword>
<evidence type="ECO:0000256" key="1">
    <source>
        <dbReference type="ARBA" id="ARBA00021175"/>
    </source>
</evidence>
<organism evidence="7 8">
    <name type="scientific">Zymoseptoria tritici ST99CH_1E4</name>
    <dbReference type="NCBI Taxonomy" id="1276532"/>
    <lineage>
        <taxon>Eukaryota</taxon>
        <taxon>Fungi</taxon>
        <taxon>Dikarya</taxon>
        <taxon>Ascomycota</taxon>
        <taxon>Pezizomycotina</taxon>
        <taxon>Dothideomycetes</taxon>
        <taxon>Dothideomycetidae</taxon>
        <taxon>Mycosphaerellales</taxon>
        <taxon>Mycosphaerellaceae</taxon>
        <taxon>Zymoseptoria</taxon>
    </lineage>
</organism>
<evidence type="ECO:0000256" key="3">
    <source>
        <dbReference type="ARBA" id="ARBA00022964"/>
    </source>
</evidence>
<feature type="signal peptide" evidence="5">
    <location>
        <begin position="1"/>
        <end position="23"/>
    </location>
</feature>
<accession>A0A2H1GNT8</accession>
<dbReference type="Pfam" id="PF00305">
    <property type="entry name" value="Lipoxygenase"/>
    <property type="match status" value="1"/>
</dbReference>
<name>A0A2H1GNT8_ZYMTR</name>
<evidence type="ECO:0000256" key="5">
    <source>
        <dbReference type="SAM" id="SignalP"/>
    </source>
</evidence>
<protein>
    <recommendedName>
        <fullName evidence="1">Manganese lipoxygenase</fullName>
    </recommendedName>
</protein>
<dbReference type="InterPro" id="IPR013819">
    <property type="entry name" value="LipOase_C"/>
</dbReference>
<dbReference type="PANTHER" id="PTHR11771">
    <property type="entry name" value="LIPOXYGENASE"/>
    <property type="match status" value="1"/>
</dbReference>
<dbReference type="InterPro" id="IPR000907">
    <property type="entry name" value="LipOase"/>
</dbReference>
<dbReference type="AlphaFoldDB" id="A0A2H1GNT8"/>
<keyword evidence="2" id="KW-0479">Metal-binding</keyword>
<keyword evidence="3" id="KW-0223">Dioxygenase</keyword>
<evidence type="ECO:0000256" key="4">
    <source>
        <dbReference type="ARBA" id="ARBA00023002"/>
    </source>
</evidence>
<feature type="domain" description="Lipoxygenase" evidence="6">
    <location>
        <begin position="39"/>
        <end position="604"/>
    </location>
</feature>
<evidence type="ECO:0000256" key="2">
    <source>
        <dbReference type="ARBA" id="ARBA00022723"/>
    </source>
</evidence>
<evidence type="ECO:0000313" key="8">
    <source>
        <dbReference type="Proteomes" id="UP000245764"/>
    </source>
</evidence>
<dbReference type="Gene3D" id="3.10.450.60">
    <property type="match status" value="1"/>
</dbReference>
<reference evidence="8" key="1">
    <citation type="submission" date="2017-05" db="EMBL/GenBank/DDBJ databases">
        <authorList>
            <person name="Song R."/>
            <person name="Chenine A.L."/>
            <person name="Ruprecht R.M."/>
        </authorList>
    </citation>
    <scope>NUCLEOTIDE SEQUENCE [LARGE SCALE GENOMIC DNA]</scope>
</reference>
<dbReference type="SUPFAM" id="SSF48484">
    <property type="entry name" value="Lipoxigenase"/>
    <property type="match status" value="1"/>
</dbReference>
<dbReference type="Proteomes" id="UP000245764">
    <property type="component" value="Chromosome 7"/>
</dbReference>
<dbReference type="GO" id="GO:0034440">
    <property type="term" value="P:lipid oxidation"/>
    <property type="evidence" value="ECO:0007669"/>
    <property type="project" value="InterPro"/>
</dbReference>
<evidence type="ECO:0000313" key="7">
    <source>
        <dbReference type="EMBL" id="SMR55252.1"/>
    </source>
</evidence>
<dbReference type="GO" id="GO:0046872">
    <property type="term" value="F:metal ion binding"/>
    <property type="evidence" value="ECO:0007669"/>
    <property type="project" value="UniProtKB-KW"/>
</dbReference>
<dbReference type="EMBL" id="LT854259">
    <property type="protein sequence ID" value="SMR55252.1"/>
    <property type="molecule type" value="Genomic_DNA"/>
</dbReference>
<proteinExistence type="predicted"/>
<dbReference type="PROSITE" id="PS51393">
    <property type="entry name" value="LIPOXYGENASE_3"/>
    <property type="match status" value="1"/>
</dbReference>
<keyword evidence="5" id="KW-0732">Signal</keyword>